<feature type="binding site" evidence="5">
    <location>
        <position position="266"/>
    </location>
    <ligand>
        <name>S-adenosyl-L-methionine</name>
        <dbReference type="ChEBI" id="CHEBI:59789"/>
    </ligand>
</feature>
<comment type="caution">
    <text evidence="5">Lacks conserved residue(s) required for the propagation of feature annotation.</text>
</comment>
<dbReference type="CDD" id="cd02440">
    <property type="entry name" value="AdoMet_MTases"/>
    <property type="match status" value="1"/>
</dbReference>
<evidence type="ECO:0000259" key="6">
    <source>
        <dbReference type="PROSITE" id="PS51686"/>
    </source>
</evidence>
<reference evidence="7" key="1">
    <citation type="submission" date="2022-10" db="EMBL/GenBank/DDBJ databases">
        <title>Chitinophaga sp. nov., isolated from soil.</title>
        <authorList>
            <person name="Jeon C.O."/>
        </authorList>
    </citation>
    <scope>NUCLEOTIDE SEQUENCE</scope>
    <source>
        <strain evidence="7">R8</strain>
    </source>
</reference>
<feature type="active site" description="Nucleophile" evidence="5">
    <location>
        <position position="340"/>
    </location>
</feature>
<dbReference type="Proteomes" id="UP001162741">
    <property type="component" value="Chromosome"/>
</dbReference>
<dbReference type="InterPro" id="IPR029063">
    <property type="entry name" value="SAM-dependent_MTases_sf"/>
</dbReference>
<dbReference type="Pfam" id="PF01189">
    <property type="entry name" value="Methyltr_RsmB-F"/>
    <property type="match status" value="1"/>
</dbReference>
<evidence type="ECO:0000256" key="4">
    <source>
        <dbReference type="ARBA" id="ARBA00022884"/>
    </source>
</evidence>
<keyword evidence="4 5" id="KW-0694">RNA-binding</keyword>
<evidence type="ECO:0000256" key="5">
    <source>
        <dbReference type="PROSITE-ProRule" id="PRU01023"/>
    </source>
</evidence>
<dbReference type="PROSITE" id="PS51686">
    <property type="entry name" value="SAM_MT_RSMB_NOP"/>
    <property type="match status" value="1"/>
</dbReference>
<dbReference type="InterPro" id="IPR023267">
    <property type="entry name" value="RCMT"/>
</dbReference>
<feature type="binding site" evidence="5">
    <location>
        <position position="287"/>
    </location>
    <ligand>
        <name>S-adenosyl-L-methionine</name>
        <dbReference type="ChEBI" id="CHEBI:59789"/>
    </ligand>
</feature>
<sequence length="386" mass="43860">MTRWENYLLTTKKILDQYNGSLPLHHFLKTFFKANPQMGSRDRKQISQLVYNYFRLGHWNNATMQRDDRILIALFLCEIAPNPLLEFFRPAWNAQTALSLKDKLQFLELPAVDDVFPFAKELSDGIDAAAYSASFLQQPHLYIRARYNKQQDIIQLLEKAGISYALPGGTAIALPNGTKVDAIITDKSWYEIQDLSSQETGQLLQPAAKSYWWDCCAASGGKSILLKDIQPNIELLVSDVRTSILENLQRRFKEAGIKNYHAKVLDLTDEQVDAILPRNQFDNILLDAPCSGSGTWGRTPENLYYFETTKIEHYQSLQKRIASNVVKCLKPGGALVYITCSVFRKENEEVVAYIEKELGLQLQQGGVIKGYDRSADTMFAARFVKV</sequence>
<gene>
    <name evidence="7" type="ORF">MKQ68_17165</name>
</gene>
<dbReference type="PANTHER" id="PTHR22807:SF53">
    <property type="entry name" value="RIBOSOMAL RNA SMALL SUBUNIT METHYLTRANSFERASE B-RELATED"/>
    <property type="match status" value="1"/>
</dbReference>
<name>A0ABY6IWQ5_9BACT</name>
<keyword evidence="3 5" id="KW-0949">S-adenosyl-L-methionine</keyword>
<dbReference type="EMBL" id="CP107006">
    <property type="protein sequence ID" value="UYQ91818.1"/>
    <property type="molecule type" value="Genomic_DNA"/>
</dbReference>
<dbReference type="InterPro" id="IPR001678">
    <property type="entry name" value="MeTrfase_RsmB-F_NOP2_dom"/>
</dbReference>
<dbReference type="RefSeq" id="WP_264280186.1">
    <property type="nucleotide sequence ID" value="NZ_CP107006.1"/>
</dbReference>
<evidence type="ECO:0000256" key="2">
    <source>
        <dbReference type="ARBA" id="ARBA00022679"/>
    </source>
</evidence>
<evidence type="ECO:0000313" key="7">
    <source>
        <dbReference type="EMBL" id="UYQ91818.1"/>
    </source>
</evidence>
<keyword evidence="1 5" id="KW-0489">Methyltransferase</keyword>
<accession>A0ABY6IWQ5</accession>
<proteinExistence type="inferred from homology"/>
<evidence type="ECO:0000256" key="1">
    <source>
        <dbReference type="ARBA" id="ARBA00022603"/>
    </source>
</evidence>
<dbReference type="InterPro" id="IPR049560">
    <property type="entry name" value="MeTrfase_RsmB-F_NOP2_cat"/>
</dbReference>
<dbReference type="PANTHER" id="PTHR22807">
    <property type="entry name" value="NOP2 YEAST -RELATED NOL1/NOP2/FMU SUN DOMAIN-CONTAINING"/>
    <property type="match status" value="1"/>
</dbReference>
<dbReference type="SUPFAM" id="SSF53335">
    <property type="entry name" value="S-adenosyl-L-methionine-dependent methyltransferases"/>
    <property type="match status" value="1"/>
</dbReference>
<evidence type="ECO:0000256" key="3">
    <source>
        <dbReference type="ARBA" id="ARBA00022691"/>
    </source>
</evidence>
<dbReference type="PRINTS" id="PR02008">
    <property type="entry name" value="RCMTFAMILY"/>
</dbReference>
<comment type="similarity">
    <text evidence="5">Belongs to the class I-like SAM-binding methyltransferase superfamily. RsmB/NOP family.</text>
</comment>
<protein>
    <submittedName>
        <fullName evidence="7">Fmu (Sun) domain-containing protein</fullName>
    </submittedName>
</protein>
<keyword evidence="8" id="KW-1185">Reference proteome</keyword>
<dbReference type="Gene3D" id="3.40.50.150">
    <property type="entry name" value="Vaccinia Virus protein VP39"/>
    <property type="match status" value="1"/>
</dbReference>
<evidence type="ECO:0000313" key="8">
    <source>
        <dbReference type="Proteomes" id="UP001162741"/>
    </source>
</evidence>
<feature type="domain" description="SAM-dependent MTase RsmB/NOP-type" evidence="6">
    <location>
        <begin position="118"/>
        <end position="386"/>
    </location>
</feature>
<organism evidence="7 8">
    <name type="scientific">Chitinophaga horti</name>
    <dbReference type="NCBI Taxonomy" id="2920382"/>
    <lineage>
        <taxon>Bacteria</taxon>
        <taxon>Pseudomonadati</taxon>
        <taxon>Bacteroidota</taxon>
        <taxon>Chitinophagia</taxon>
        <taxon>Chitinophagales</taxon>
        <taxon>Chitinophagaceae</taxon>
        <taxon>Chitinophaga</taxon>
    </lineage>
</organism>
<feature type="binding site" evidence="5">
    <location>
        <position position="239"/>
    </location>
    <ligand>
        <name>S-adenosyl-L-methionine</name>
        <dbReference type="ChEBI" id="CHEBI:59789"/>
    </ligand>
</feature>
<keyword evidence="2 5" id="KW-0808">Transferase</keyword>